<evidence type="ECO:0000256" key="3">
    <source>
        <dbReference type="ARBA" id="ARBA00022475"/>
    </source>
</evidence>
<evidence type="ECO:0000256" key="2">
    <source>
        <dbReference type="ARBA" id="ARBA00022448"/>
    </source>
</evidence>
<keyword evidence="5 10" id="KW-0812">Transmembrane</keyword>
<organism evidence="11 12">
    <name type="scientific">Clostridium paraputrificum</name>
    <dbReference type="NCBI Taxonomy" id="29363"/>
    <lineage>
        <taxon>Bacteria</taxon>
        <taxon>Bacillati</taxon>
        <taxon>Bacillota</taxon>
        <taxon>Clostridia</taxon>
        <taxon>Eubacteriales</taxon>
        <taxon>Clostridiaceae</taxon>
        <taxon>Clostridium</taxon>
    </lineage>
</organism>
<dbReference type="PANTHER" id="PTHR32024:SF1">
    <property type="entry name" value="KTR SYSTEM POTASSIUM UPTAKE PROTEIN B"/>
    <property type="match status" value="1"/>
</dbReference>
<dbReference type="AlphaFoldDB" id="A0A174TPF1"/>
<dbReference type="GeneID" id="42775456"/>
<evidence type="ECO:0000256" key="8">
    <source>
        <dbReference type="ARBA" id="ARBA00023065"/>
    </source>
</evidence>
<proteinExistence type="predicted"/>
<dbReference type="GO" id="GO:0005886">
    <property type="term" value="C:plasma membrane"/>
    <property type="evidence" value="ECO:0007669"/>
    <property type="project" value="UniProtKB-SubCell"/>
</dbReference>
<feature type="transmembrane region" description="Helical" evidence="10">
    <location>
        <begin position="412"/>
        <end position="432"/>
    </location>
</feature>
<feature type="transmembrane region" description="Helical" evidence="10">
    <location>
        <begin position="12"/>
        <end position="35"/>
    </location>
</feature>
<dbReference type="eggNOG" id="COG0168">
    <property type="taxonomic scope" value="Bacteria"/>
</dbReference>
<dbReference type="NCBIfam" id="TIGR00933">
    <property type="entry name" value="2a38"/>
    <property type="match status" value="1"/>
</dbReference>
<keyword evidence="2" id="KW-0813">Transport</keyword>
<feature type="transmembrane region" description="Helical" evidence="10">
    <location>
        <begin position="194"/>
        <end position="218"/>
    </location>
</feature>
<evidence type="ECO:0000256" key="9">
    <source>
        <dbReference type="ARBA" id="ARBA00023136"/>
    </source>
</evidence>
<keyword evidence="9 10" id="KW-0472">Membrane</keyword>
<comment type="subcellular location">
    <subcellularLocation>
        <location evidence="1">Cell membrane</location>
        <topology evidence="1">Multi-pass membrane protein</topology>
    </subcellularLocation>
</comment>
<dbReference type="InterPro" id="IPR003445">
    <property type="entry name" value="Cat_transpt"/>
</dbReference>
<feature type="transmembrane region" description="Helical" evidence="10">
    <location>
        <begin position="47"/>
        <end position="66"/>
    </location>
</feature>
<dbReference type="RefSeq" id="WP_027097620.1">
    <property type="nucleotide sequence ID" value="NZ_CABHIH010000001.1"/>
</dbReference>
<dbReference type="Proteomes" id="UP000092714">
    <property type="component" value="Unassembled WGS sequence"/>
</dbReference>
<evidence type="ECO:0000256" key="1">
    <source>
        <dbReference type="ARBA" id="ARBA00004651"/>
    </source>
</evidence>
<accession>A0A174TPF1</accession>
<evidence type="ECO:0000313" key="11">
    <source>
        <dbReference type="EMBL" id="OBY12046.1"/>
    </source>
</evidence>
<dbReference type="GO" id="GO:0015379">
    <property type="term" value="F:potassium:chloride symporter activity"/>
    <property type="evidence" value="ECO:0007669"/>
    <property type="project" value="InterPro"/>
</dbReference>
<sequence length="451" mass="48622">MQKLKRINKYKLNGVQTLALGFIAVIIIGGLILSLPISSASGESTNLLDALFTSTSAVCVTGLVTLDTGTHWNAFGQTVIILLIEIGGLGFMSFTTFVAILLGKKITLRDRLMVQEALNTFSIQGLVRMVKYVLGFTFAVQFFGAMLLSTQFIPEFGLKKGFFYSIFHSISAFCNAGFDLFGNFSSLTGFSSNIAVILTISALIIIGGLGFTVWLEIYSYKYKGIRKLSVHAKIVLLITGVLLIGGFVAMFFIEYSNPETIGGMGLKDKLLNSFFASVSPRTAGFNSISTDGMTTAGKFLTIILMFIGGSPGSTAGGLKTATFGLIILTVISVIKGREDTEAFGKRFAKELVYKAFALLIIAVGLIIVVTMLLSVTEKGIEFIDLLYEATSAFATVGLTTGVTQKLSTVGRIIIMIMMYFGRVGPLTVALALTNRKKKVDYKYPEGKILIG</sequence>
<evidence type="ECO:0000256" key="7">
    <source>
        <dbReference type="ARBA" id="ARBA00022989"/>
    </source>
</evidence>
<name>A0A174TPF1_9CLOT</name>
<evidence type="ECO:0000256" key="6">
    <source>
        <dbReference type="ARBA" id="ARBA00022958"/>
    </source>
</evidence>
<gene>
    <name evidence="11" type="ORF">CP373A1_03730</name>
</gene>
<feature type="transmembrane region" description="Helical" evidence="10">
    <location>
        <begin position="78"/>
        <end position="103"/>
    </location>
</feature>
<keyword evidence="4" id="KW-0633">Potassium transport</keyword>
<dbReference type="Gene3D" id="1.10.287.70">
    <property type="match status" value="1"/>
</dbReference>
<feature type="transmembrane region" description="Helical" evidence="10">
    <location>
        <begin position="355"/>
        <end position="375"/>
    </location>
</feature>
<feature type="transmembrane region" description="Helical" evidence="10">
    <location>
        <begin position="230"/>
        <end position="253"/>
    </location>
</feature>
<feature type="transmembrane region" description="Helical" evidence="10">
    <location>
        <begin position="129"/>
        <end position="149"/>
    </location>
</feature>
<dbReference type="OrthoDB" id="9810952at2"/>
<evidence type="ECO:0000256" key="4">
    <source>
        <dbReference type="ARBA" id="ARBA00022538"/>
    </source>
</evidence>
<evidence type="ECO:0000256" key="10">
    <source>
        <dbReference type="SAM" id="Phobius"/>
    </source>
</evidence>
<keyword evidence="8" id="KW-0406">Ion transport</keyword>
<keyword evidence="12" id="KW-1185">Reference proteome</keyword>
<dbReference type="PANTHER" id="PTHR32024">
    <property type="entry name" value="TRK SYSTEM POTASSIUM UPTAKE PROTEIN TRKG-RELATED"/>
    <property type="match status" value="1"/>
</dbReference>
<reference evidence="11 12" key="1">
    <citation type="submission" date="2016-06" db="EMBL/GenBank/DDBJ databases">
        <authorList>
            <person name="Kjaerup R.B."/>
            <person name="Dalgaard T.S."/>
            <person name="Juul-Madsen H.R."/>
        </authorList>
    </citation>
    <scope>NUCLEOTIDE SEQUENCE [LARGE SCALE GENOMIC DNA]</scope>
    <source>
        <strain evidence="11 12">373-A1</strain>
    </source>
</reference>
<keyword evidence="7 10" id="KW-1133">Transmembrane helix</keyword>
<feature type="transmembrane region" description="Helical" evidence="10">
    <location>
        <begin position="315"/>
        <end position="334"/>
    </location>
</feature>
<dbReference type="EMBL" id="MAPZ01000010">
    <property type="protein sequence ID" value="OBY12046.1"/>
    <property type="molecule type" value="Genomic_DNA"/>
</dbReference>
<evidence type="ECO:0000313" key="12">
    <source>
        <dbReference type="Proteomes" id="UP000092714"/>
    </source>
</evidence>
<keyword evidence="3" id="KW-1003">Cell membrane</keyword>
<comment type="caution">
    <text evidence="11">The sequence shown here is derived from an EMBL/GenBank/DDBJ whole genome shotgun (WGS) entry which is preliminary data.</text>
</comment>
<dbReference type="InterPro" id="IPR004772">
    <property type="entry name" value="TrkH"/>
</dbReference>
<dbReference type="Pfam" id="PF02386">
    <property type="entry name" value="TrkH"/>
    <property type="match status" value="1"/>
</dbReference>
<protein>
    <submittedName>
        <fullName evidence="11">Trk family potassium uptake protein</fullName>
    </submittedName>
</protein>
<evidence type="ECO:0000256" key="5">
    <source>
        <dbReference type="ARBA" id="ARBA00022692"/>
    </source>
</evidence>
<keyword evidence="6" id="KW-0630">Potassium</keyword>